<accession>A0A6P9EYG9</accession>
<keyword evidence="8" id="KW-0479">Metal-binding</keyword>
<evidence type="ECO:0000256" key="7">
    <source>
        <dbReference type="PIRSR" id="PIRSR605076-2"/>
    </source>
</evidence>
<dbReference type="KEGG" id="zca:113933904"/>
<dbReference type="GeneID" id="113933904"/>
<dbReference type="GO" id="GO:0031982">
    <property type="term" value="C:vesicle"/>
    <property type="evidence" value="ECO:0007669"/>
    <property type="project" value="TreeGrafter"/>
</dbReference>
<evidence type="ECO:0000256" key="3">
    <source>
        <dbReference type="ARBA" id="ARBA00022676"/>
    </source>
</evidence>
<dbReference type="GO" id="GO:0005975">
    <property type="term" value="P:carbohydrate metabolic process"/>
    <property type="evidence" value="ECO:0007669"/>
    <property type="project" value="InterPro"/>
</dbReference>
<dbReference type="AlphaFoldDB" id="A0A6P9EYG9"/>
<dbReference type="OrthoDB" id="10013941at2759"/>
<feature type="active site" description="Nucleophile" evidence="6">
    <location>
        <position position="173"/>
    </location>
</feature>
<feature type="binding site" evidence="7">
    <location>
        <position position="173"/>
    </location>
    <ligand>
        <name>an alpha-L-fucosyl-(1-&gt;2)-beta-D-galactosyl derivative</name>
        <dbReference type="ChEBI" id="CHEBI:140327"/>
    </ligand>
</feature>
<dbReference type="Pfam" id="PF03414">
    <property type="entry name" value="Glyco_transf_6"/>
    <property type="match status" value="1"/>
</dbReference>
<dbReference type="Proteomes" id="UP000515165">
    <property type="component" value="Chromosome 10"/>
</dbReference>
<keyword evidence="4" id="KW-0808">Transferase</keyword>
<evidence type="ECO:0000313" key="10">
    <source>
        <dbReference type="RefSeq" id="XP_035578226.1"/>
    </source>
</evidence>
<keyword evidence="9" id="KW-1185">Reference proteome</keyword>
<feature type="binding site" evidence="7">
    <location>
        <position position="103"/>
    </location>
    <ligand>
        <name>an alpha-L-fucosyl-(1-&gt;2)-beta-D-galactosyl derivative</name>
        <dbReference type="ChEBI" id="CHEBI:140327"/>
    </ligand>
</feature>
<organism evidence="9 10">
    <name type="scientific">Zalophus californianus</name>
    <name type="common">California sealion</name>
    <dbReference type="NCBI Taxonomy" id="9704"/>
    <lineage>
        <taxon>Eukaryota</taxon>
        <taxon>Metazoa</taxon>
        <taxon>Chordata</taxon>
        <taxon>Craniata</taxon>
        <taxon>Vertebrata</taxon>
        <taxon>Euteleostomi</taxon>
        <taxon>Mammalia</taxon>
        <taxon>Eutheria</taxon>
        <taxon>Laurasiatheria</taxon>
        <taxon>Carnivora</taxon>
        <taxon>Caniformia</taxon>
        <taxon>Pinnipedia</taxon>
        <taxon>Otariidae</taxon>
        <taxon>Zalophus</taxon>
    </lineage>
</organism>
<evidence type="ECO:0000256" key="1">
    <source>
        <dbReference type="ARBA" id="ARBA00004606"/>
    </source>
</evidence>
<keyword evidence="3" id="KW-0328">Glycosyltransferase</keyword>
<dbReference type="Gene3D" id="3.90.550.10">
    <property type="entry name" value="Spore Coat Polysaccharide Biosynthesis Protein SpsA, Chain A"/>
    <property type="match status" value="1"/>
</dbReference>
<dbReference type="SUPFAM" id="SSF53448">
    <property type="entry name" value="Nucleotide-diphospho-sugar transferases"/>
    <property type="match status" value="1"/>
</dbReference>
<feature type="binding site" evidence="7">
    <location>
        <position position="196"/>
    </location>
    <ligand>
        <name>an alpha-L-fucosyl-(1-&gt;2)-beta-D-galactosyl derivative</name>
        <dbReference type="ChEBI" id="CHEBI:140327"/>
    </ligand>
</feature>
<comment type="similarity">
    <text evidence="2">Belongs to the glycosyltransferase 6 family.</text>
</comment>
<dbReference type="InterPro" id="IPR029044">
    <property type="entry name" value="Nucleotide-diphossugar_trans"/>
</dbReference>
<evidence type="ECO:0000256" key="8">
    <source>
        <dbReference type="PIRSR" id="PIRSR605076-3"/>
    </source>
</evidence>
<keyword evidence="8" id="KW-0464">Manganese</keyword>
<keyword evidence="5" id="KW-0735">Signal-anchor</keyword>
<name>A0A6P9EYG9_ZALCA</name>
<keyword evidence="5" id="KW-0812">Transmembrane</keyword>
<dbReference type="GO" id="GO:0016758">
    <property type="term" value="F:hexosyltransferase activity"/>
    <property type="evidence" value="ECO:0007669"/>
    <property type="project" value="InterPro"/>
</dbReference>
<gene>
    <name evidence="10" type="primary">LOC113933904</name>
</gene>
<dbReference type="RefSeq" id="XP_035578226.1">
    <property type="nucleotide sequence ID" value="XM_035722333.1"/>
</dbReference>
<proteinExistence type="inferred from homology"/>
<evidence type="ECO:0000256" key="6">
    <source>
        <dbReference type="PIRSR" id="PIRSR605076-1"/>
    </source>
</evidence>
<evidence type="ECO:0000256" key="2">
    <source>
        <dbReference type="ARBA" id="ARBA00010413"/>
    </source>
</evidence>
<dbReference type="GO" id="GO:0005794">
    <property type="term" value="C:Golgi apparatus"/>
    <property type="evidence" value="ECO:0007669"/>
    <property type="project" value="TreeGrafter"/>
</dbReference>
<dbReference type="GO" id="GO:0016020">
    <property type="term" value="C:membrane"/>
    <property type="evidence" value="ECO:0007669"/>
    <property type="project" value="UniProtKB-SubCell"/>
</dbReference>
<dbReference type="GO" id="GO:0046872">
    <property type="term" value="F:metal ion binding"/>
    <property type="evidence" value="ECO:0007669"/>
    <property type="project" value="UniProtKB-KW"/>
</dbReference>
<feature type="binding site" evidence="8">
    <location>
        <position position="86"/>
    </location>
    <ligand>
        <name>Mn(2+)</name>
        <dbReference type="ChEBI" id="CHEBI:29035"/>
    </ligand>
</feature>
<evidence type="ECO:0000256" key="5">
    <source>
        <dbReference type="ARBA" id="ARBA00022968"/>
    </source>
</evidence>
<feature type="non-terminal residue" evidence="10">
    <location>
        <position position="1"/>
    </location>
</feature>
<evidence type="ECO:0000313" key="9">
    <source>
        <dbReference type="Proteomes" id="UP000515165"/>
    </source>
</evidence>
<evidence type="ECO:0000256" key="4">
    <source>
        <dbReference type="ARBA" id="ARBA00022679"/>
    </source>
</evidence>
<protein>
    <submittedName>
        <fullName evidence="10">Histo-blood group ABO system transferase 2-like</fullName>
    </submittedName>
</protein>
<dbReference type="PANTHER" id="PTHR10462">
    <property type="entry name" value="GLYCOSYLTRANSFERASE-RELATED"/>
    <property type="match status" value="1"/>
</dbReference>
<comment type="cofactor">
    <cofactor evidence="8">
        <name>Mn(2+)</name>
        <dbReference type="ChEBI" id="CHEBI:29035"/>
    </cofactor>
    <text evidence="8">Binds 1 Mn(2+) ion per subunit.</text>
</comment>
<reference evidence="10" key="1">
    <citation type="submission" date="2025-08" db="UniProtKB">
        <authorList>
            <consortium name="RefSeq"/>
        </authorList>
    </citation>
    <scope>IDENTIFICATION</scope>
    <source>
        <tissue evidence="10">Blood</tissue>
    </source>
</reference>
<sequence length="224" mass="25999">SFLRMFLQRVEKHFMVGHRATYYVFTNQLPAGPHVPLREGRRVVVLKVPRTLRWEDASMQRLTIYFLRLTPQFLREVDYLVCTEVDMKFRDHVSMETLFGTLHSSFYQAAHKDFSYEHWPQSQAHIPRGKGDFDYKGAFSGGSVVEVHQLTLACHQTMGVNLANGIEAVWHDESHLNRYLLGHKPIKVLSPDDLWDPQLLAWPPIMRKLRFMAVPKNHQDGSSG</sequence>
<dbReference type="InterPro" id="IPR005076">
    <property type="entry name" value="Glyco_trans_6"/>
</dbReference>
<comment type="subcellular location">
    <subcellularLocation>
        <location evidence="1">Membrane</location>
        <topology evidence="1">Single-pass type II membrane protein</topology>
    </subcellularLocation>
</comment>
<dbReference type="PANTHER" id="PTHR10462:SF55">
    <property type="entry name" value="HISTO-BLOOD GROUP ABO SYSTEM TRANSFERASE 1"/>
    <property type="match status" value="1"/>
</dbReference>